<accession>A0A9W6QLZ3</accession>
<reference evidence="1" key="1">
    <citation type="submission" date="2023-02" db="EMBL/GenBank/DDBJ databases">
        <title>Actinokineospora globicatena NBRC 15670.</title>
        <authorList>
            <person name="Ichikawa N."/>
            <person name="Sato H."/>
            <person name="Tonouchi N."/>
        </authorList>
    </citation>
    <scope>NUCLEOTIDE SEQUENCE</scope>
    <source>
        <strain evidence="1">NBRC 15670</strain>
    </source>
</reference>
<sequence>MVHLLGLLPAMTPIRVVVNPMDVISAGADGKLRGHYAKSSVYEGMAVALAEPTSDRQEGVVSGLCFLPIQNVLNRFGASLPVFSSASARSVDATSGVVVTERAGPKLPVFPVPVRGERV</sequence>
<dbReference type="Proteomes" id="UP001165042">
    <property type="component" value="Unassembled WGS sequence"/>
</dbReference>
<name>A0A9W6QLZ3_9PSEU</name>
<protein>
    <submittedName>
        <fullName evidence="1">Uncharacterized protein</fullName>
    </submittedName>
</protein>
<proteinExistence type="predicted"/>
<evidence type="ECO:0000313" key="1">
    <source>
        <dbReference type="EMBL" id="GLW91004.1"/>
    </source>
</evidence>
<organism evidence="1 2">
    <name type="scientific">Actinokineospora globicatena</name>
    <dbReference type="NCBI Taxonomy" id="103729"/>
    <lineage>
        <taxon>Bacteria</taxon>
        <taxon>Bacillati</taxon>
        <taxon>Actinomycetota</taxon>
        <taxon>Actinomycetes</taxon>
        <taxon>Pseudonocardiales</taxon>
        <taxon>Pseudonocardiaceae</taxon>
        <taxon>Actinokineospora</taxon>
    </lineage>
</organism>
<dbReference type="AlphaFoldDB" id="A0A9W6QLZ3"/>
<comment type="caution">
    <text evidence="1">The sequence shown here is derived from an EMBL/GenBank/DDBJ whole genome shotgun (WGS) entry which is preliminary data.</text>
</comment>
<gene>
    <name evidence="1" type="ORF">Aglo03_18200</name>
</gene>
<dbReference type="EMBL" id="BSSD01000002">
    <property type="protein sequence ID" value="GLW91004.1"/>
    <property type="molecule type" value="Genomic_DNA"/>
</dbReference>
<evidence type="ECO:0000313" key="2">
    <source>
        <dbReference type="Proteomes" id="UP001165042"/>
    </source>
</evidence>
<keyword evidence="2" id="KW-1185">Reference proteome</keyword>